<gene>
    <name evidence="1" type="ORF">WMSIL1_LOCUS4630</name>
</gene>
<organism evidence="1 2">
    <name type="scientific">Hymenolepis diminuta</name>
    <name type="common">Rat tapeworm</name>
    <dbReference type="NCBI Taxonomy" id="6216"/>
    <lineage>
        <taxon>Eukaryota</taxon>
        <taxon>Metazoa</taxon>
        <taxon>Spiralia</taxon>
        <taxon>Lophotrochozoa</taxon>
        <taxon>Platyhelminthes</taxon>
        <taxon>Cestoda</taxon>
        <taxon>Eucestoda</taxon>
        <taxon>Cyclophyllidea</taxon>
        <taxon>Hymenolepididae</taxon>
        <taxon>Hymenolepis</taxon>
    </lineage>
</organism>
<protein>
    <submittedName>
        <fullName evidence="1">Uncharacterized protein</fullName>
    </submittedName>
</protein>
<sequence>MTHNPYLSCLNALIDFSPPFITASLHLKSTSALMLSHGFTEVTHIKLSLFSTQKCTPISYELLRFLLISPLLQHTPLSTSLPVT</sequence>
<keyword evidence="2" id="KW-1185">Reference proteome</keyword>
<name>A0A564YBU9_HYMDI</name>
<proteinExistence type="predicted"/>
<evidence type="ECO:0000313" key="1">
    <source>
        <dbReference type="EMBL" id="VUZ44178.1"/>
    </source>
</evidence>
<evidence type="ECO:0000313" key="2">
    <source>
        <dbReference type="Proteomes" id="UP000321570"/>
    </source>
</evidence>
<accession>A0A564YBU9</accession>
<reference evidence="1 2" key="1">
    <citation type="submission" date="2019-07" db="EMBL/GenBank/DDBJ databases">
        <authorList>
            <person name="Jastrzebski P J."/>
            <person name="Paukszto L."/>
            <person name="Jastrzebski P J."/>
        </authorList>
    </citation>
    <scope>NUCLEOTIDE SEQUENCE [LARGE SCALE GENOMIC DNA]</scope>
    <source>
        <strain evidence="1 2">WMS-il1</strain>
    </source>
</reference>
<dbReference type="EMBL" id="CABIJS010000123">
    <property type="protein sequence ID" value="VUZ44178.1"/>
    <property type="molecule type" value="Genomic_DNA"/>
</dbReference>
<dbReference type="Proteomes" id="UP000321570">
    <property type="component" value="Unassembled WGS sequence"/>
</dbReference>
<dbReference type="AlphaFoldDB" id="A0A564YBU9"/>